<evidence type="ECO:0000313" key="3">
    <source>
        <dbReference type="Proteomes" id="UP000003922"/>
    </source>
</evidence>
<feature type="domain" description="NAD-dependent epimerase/dehydratase" evidence="1">
    <location>
        <begin position="8"/>
        <end position="243"/>
    </location>
</feature>
<reference evidence="2" key="2">
    <citation type="submission" date="2005-06" db="EMBL/GenBank/DDBJ databases">
        <title>Sequencing of the draft genome and assembly of Crocosphaera watsonii WH 8501.</title>
        <authorList>
            <consortium name="US DOE Joint Genome Institute (JGI-PGF)"/>
            <person name="Copeland A."/>
            <person name="Lucas S."/>
            <person name="Lapidus A."/>
            <person name="Barry K."/>
            <person name="Detter C."/>
            <person name="Glavina T."/>
            <person name="Hammon N."/>
            <person name="Israni S."/>
            <person name="Pitluck S."/>
            <person name="Richardson P."/>
        </authorList>
    </citation>
    <scope>NUCLEOTIDE SEQUENCE [LARGE SCALE GENOMIC DNA]</scope>
    <source>
        <strain evidence="2">WH 8501</strain>
    </source>
</reference>
<dbReference type="InterPro" id="IPR036291">
    <property type="entry name" value="NAD(P)-bd_dom_sf"/>
</dbReference>
<dbReference type="PANTHER" id="PTHR43245">
    <property type="entry name" value="BIFUNCTIONAL POLYMYXIN RESISTANCE PROTEIN ARNA"/>
    <property type="match status" value="1"/>
</dbReference>
<dbReference type="AlphaFoldDB" id="Q4BYF6"/>
<evidence type="ECO:0000259" key="1">
    <source>
        <dbReference type="Pfam" id="PF01370"/>
    </source>
</evidence>
<organism evidence="2 3">
    <name type="scientific">Crocosphaera watsonii WH 8501</name>
    <dbReference type="NCBI Taxonomy" id="165597"/>
    <lineage>
        <taxon>Bacteria</taxon>
        <taxon>Bacillati</taxon>
        <taxon>Cyanobacteriota</taxon>
        <taxon>Cyanophyceae</taxon>
        <taxon>Oscillatoriophycideae</taxon>
        <taxon>Chroococcales</taxon>
        <taxon>Aphanothecaceae</taxon>
        <taxon>Crocosphaera</taxon>
    </lineage>
</organism>
<dbReference type="EMBL" id="AADV02000104">
    <property type="protein sequence ID" value="EAM48929.1"/>
    <property type="molecule type" value="Genomic_DNA"/>
</dbReference>
<reference evidence="2" key="3">
    <citation type="submission" date="2016-12" db="EMBL/GenBank/DDBJ databases">
        <title>Annotation of the draft genome assembly of Crocosphaera watsonii WH 8501.</title>
        <authorList>
            <consortium name="US DOE Joint Genome Institute (JGI-ORNL)"/>
            <person name="Larimer F."/>
            <person name="Land M."/>
        </authorList>
    </citation>
    <scope>NUCLEOTIDE SEQUENCE</scope>
    <source>
        <strain evidence="2">WH 8501</strain>
    </source>
</reference>
<comment type="caution">
    <text evidence="2">The sequence shown here is derived from an EMBL/GenBank/DDBJ whole genome shotgun (WGS) entry which is preliminary data.</text>
</comment>
<accession>Q4BYF6</accession>
<sequence length="333" mass="37235">MADKIRQVLITGGAGYVGAVLVPKLLRAGYEVKVIDLYIYGDNVLDEVKHHPNLEQIKGDIRSRDLLEKIMPGCDAVIHLACISNDPSFELDPGLGKSINYDAFLDLVDVAKENGVKRFIYASSSSVYGIKETENVTEDLPLEPLTDYSKYKALCEEVLLEKREPGFITLILRPATVCGYSPRLRLDLTVNILTNHAVNNGKITVFGGEQKRPNIHIEDMTDLYVKCLDYPDEAIDGKIFNAGYENHKVKEIAEMVQNVVGKQVEIVTTPTNDNRSYHVSSEKIKQELGFVPQHTIEEASEDLVKAFKAGLIPDAMTDIKYFNIKTMQALEMK</sequence>
<reference evidence="2" key="1">
    <citation type="submission" date="2004-02" db="EMBL/GenBank/DDBJ databases">
        <authorList>
            <consortium name="DOE Joint Genome Institute"/>
        </authorList>
    </citation>
    <scope>NUCLEOTIDE SEQUENCE [LARGE SCALE GENOMIC DNA]</scope>
    <source>
        <strain evidence="2">WH 8501</strain>
    </source>
</reference>
<evidence type="ECO:0000313" key="2">
    <source>
        <dbReference type="EMBL" id="EAM48929.1"/>
    </source>
</evidence>
<dbReference type="Gene3D" id="3.40.50.720">
    <property type="entry name" value="NAD(P)-binding Rossmann-like Domain"/>
    <property type="match status" value="1"/>
</dbReference>
<gene>
    <name evidence="2" type="ORF">CwatDRAFT_1326</name>
</gene>
<dbReference type="SUPFAM" id="SSF51735">
    <property type="entry name" value="NAD(P)-binding Rossmann-fold domains"/>
    <property type="match status" value="1"/>
</dbReference>
<dbReference type="InterPro" id="IPR001509">
    <property type="entry name" value="Epimerase_deHydtase"/>
</dbReference>
<dbReference type="CDD" id="cd08946">
    <property type="entry name" value="SDR_e"/>
    <property type="match status" value="1"/>
</dbReference>
<dbReference type="PANTHER" id="PTHR43245:SF23">
    <property type="entry name" value="NAD(P)-BINDING DOMAIN-CONTAINING PROTEIN"/>
    <property type="match status" value="1"/>
</dbReference>
<keyword evidence="3" id="KW-1185">Reference proteome</keyword>
<dbReference type="Pfam" id="PF01370">
    <property type="entry name" value="Epimerase"/>
    <property type="match status" value="1"/>
</dbReference>
<protein>
    <submittedName>
        <fullName evidence="2">NAD-dependent epimerase/dehydratase</fullName>
    </submittedName>
</protein>
<dbReference type="InterPro" id="IPR050177">
    <property type="entry name" value="Lipid_A_modif_metabolic_enz"/>
</dbReference>
<dbReference type="Proteomes" id="UP000003922">
    <property type="component" value="Unassembled WGS sequence"/>
</dbReference>
<dbReference type="RefSeq" id="WP_007307302.1">
    <property type="nucleotide sequence ID" value="NZ_AADV02000104.1"/>
</dbReference>
<proteinExistence type="predicted"/>
<dbReference type="OrthoDB" id="9811743at2"/>
<name>Q4BYF6_CROWT</name>
<dbReference type="KEGG" id="cwa:CwatDRAFT_1326"/>